<evidence type="ECO:0000256" key="6">
    <source>
        <dbReference type="ARBA" id="ARBA00023034"/>
    </source>
</evidence>
<keyword evidence="7 8" id="KW-0472">Membrane</keyword>
<evidence type="ECO:0000256" key="3">
    <source>
        <dbReference type="ARBA" id="ARBA00022502"/>
    </source>
</evidence>
<dbReference type="Proteomes" id="UP000653454">
    <property type="component" value="Unassembled WGS sequence"/>
</dbReference>
<feature type="transmembrane region" description="Helical" evidence="8">
    <location>
        <begin position="76"/>
        <end position="96"/>
    </location>
</feature>
<keyword evidence="6" id="KW-0333">Golgi apparatus</keyword>
<sequence length="252" mass="29806">MYLPLHNAHGRKYFIRIPVSKLCLFTVSLPLFAFITCVLMTMYKDFESANKTHCNVPNIFPSISASIGNYEPQSSIWRTAIYIHAPLRFFIIYLRWNHYRNVIYNDYAGVVNFAVLLNFIENLALVGLTHWTSSLNYPYHELCFKTFIGTSIFYMFFTCMLFSKCRQRPNTTRTELYSLKIKWRMFFLNVGSFTFAAFFFLRHNSLCEPYVYSMFGFSEYIVVVSNIMYHMTTYHDLPRQSILFSKRGLTID</sequence>
<comment type="caution">
    <text evidence="10">The sequence shown here is derived from an EMBL/GenBank/DDBJ whole genome shotgun (WGS) entry which is preliminary data.</text>
</comment>
<evidence type="ECO:0000256" key="7">
    <source>
        <dbReference type="ARBA" id="ARBA00023136"/>
    </source>
</evidence>
<dbReference type="EMBL" id="CAJHNJ030000022">
    <property type="protein sequence ID" value="CAG9119652.1"/>
    <property type="molecule type" value="Genomic_DNA"/>
</dbReference>
<reference evidence="10" key="1">
    <citation type="submission" date="2020-11" db="EMBL/GenBank/DDBJ databases">
        <authorList>
            <person name="Whiteford S."/>
        </authorList>
    </citation>
    <scope>NUCLEOTIDE SEQUENCE</scope>
</reference>
<feature type="transmembrane region" description="Helical" evidence="8">
    <location>
        <begin position="183"/>
        <end position="203"/>
    </location>
</feature>
<evidence type="ECO:0000256" key="5">
    <source>
        <dbReference type="ARBA" id="ARBA00022989"/>
    </source>
</evidence>
<evidence type="ECO:0000256" key="4">
    <source>
        <dbReference type="ARBA" id="ARBA00022692"/>
    </source>
</evidence>
<evidence type="ECO:0000313" key="11">
    <source>
        <dbReference type="Proteomes" id="UP000653454"/>
    </source>
</evidence>
<comment type="subcellular location">
    <subcellularLocation>
        <location evidence="1">Golgi apparatus membrane</location>
        <topology evidence="1">Multi-pass membrane protein</topology>
    </subcellularLocation>
</comment>
<feature type="transmembrane region" description="Helical" evidence="8">
    <location>
        <begin position="144"/>
        <end position="162"/>
    </location>
</feature>
<keyword evidence="3" id="KW-0337">GPI-anchor biosynthesis</keyword>
<feature type="transmembrane region" description="Helical" evidence="8">
    <location>
        <begin position="21"/>
        <end position="43"/>
    </location>
</feature>
<dbReference type="GO" id="GO:0000139">
    <property type="term" value="C:Golgi membrane"/>
    <property type="evidence" value="ECO:0007669"/>
    <property type="project" value="UniProtKB-SubCell"/>
</dbReference>
<evidence type="ECO:0000313" key="10">
    <source>
        <dbReference type="EMBL" id="CAG9119652.1"/>
    </source>
</evidence>
<dbReference type="GO" id="GO:0006506">
    <property type="term" value="P:GPI anchor biosynthetic process"/>
    <property type="evidence" value="ECO:0007669"/>
    <property type="project" value="UniProtKB-KW"/>
</dbReference>
<gene>
    <name evidence="10" type="ORF">PLXY2_LOCUS6872</name>
</gene>
<dbReference type="Pfam" id="PF10277">
    <property type="entry name" value="Frag1"/>
    <property type="match status" value="1"/>
</dbReference>
<evidence type="ECO:0000256" key="8">
    <source>
        <dbReference type="SAM" id="Phobius"/>
    </source>
</evidence>
<evidence type="ECO:0000256" key="1">
    <source>
        <dbReference type="ARBA" id="ARBA00004653"/>
    </source>
</evidence>
<feature type="transmembrane region" description="Helical" evidence="8">
    <location>
        <begin position="108"/>
        <end position="132"/>
    </location>
</feature>
<name>A0A8S4EVS0_PLUXY</name>
<proteinExistence type="inferred from homology"/>
<feature type="domain" description="CWH43-like N-terminal" evidence="9">
    <location>
        <begin position="20"/>
        <end position="238"/>
    </location>
</feature>
<dbReference type="InterPro" id="IPR019402">
    <property type="entry name" value="CWH43_N"/>
</dbReference>
<evidence type="ECO:0000256" key="2">
    <source>
        <dbReference type="ARBA" id="ARBA00007414"/>
    </source>
</evidence>
<keyword evidence="4 8" id="KW-0812">Transmembrane</keyword>
<feature type="transmembrane region" description="Helical" evidence="8">
    <location>
        <begin position="209"/>
        <end position="229"/>
    </location>
</feature>
<protein>
    <submittedName>
        <fullName evidence="10">(diamondback moth) hypothetical protein</fullName>
    </submittedName>
</protein>
<dbReference type="PANTHER" id="PTHR12892:SF11">
    <property type="entry name" value="POST-GPI ATTACHMENT TO PROTEINS FACTOR 2"/>
    <property type="match status" value="1"/>
</dbReference>
<dbReference type="GO" id="GO:0005789">
    <property type="term" value="C:endoplasmic reticulum membrane"/>
    <property type="evidence" value="ECO:0007669"/>
    <property type="project" value="TreeGrafter"/>
</dbReference>
<comment type="similarity">
    <text evidence="2">Belongs to the PGAP2 family.</text>
</comment>
<accession>A0A8S4EVS0</accession>
<keyword evidence="5 8" id="KW-1133">Transmembrane helix</keyword>
<dbReference type="AlphaFoldDB" id="A0A8S4EVS0"/>
<dbReference type="PANTHER" id="PTHR12892">
    <property type="entry name" value="FGF RECEPTOR ACTIVATING PROTEIN 1"/>
    <property type="match status" value="1"/>
</dbReference>
<keyword evidence="11" id="KW-1185">Reference proteome</keyword>
<organism evidence="10 11">
    <name type="scientific">Plutella xylostella</name>
    <name type="common">Diamondback moth</name>
    <name type="synonym">Plutella maculipennis</name>
    <dbReference type="NCBI Taxonomy" id="51655"/>
    <lineage>
        <taxon>Eukaryota</taxon>
        <taxon>Metazoa</taxon>
        <taxon>Ecdysozoa</taxon>
        <taxon>Arthropoda</taxon>
        <taxon>Hexapoda</taxon>
        <taxon>Insecta</taxon>
        <taxon>Pterygota</taxon>
        <taxon>Neoptera</taxon>
        <taxon>Endopterygota</taxon>
        <taxon>Lepidoptera</taxon>
        <taxon>Glossata</taxon>
        <taxon>Ditrysia</taxon>
        <taxon>Yponomeutoidea</taxon>
        <taxon>Plutellidae</taxon>
        <taxon>Plutella</taxon>
    </lineage>
</organism>
<evidence type="ECO:0000259" key="9">
    <source>
        <dbReference type="Pfam" id="PF10277"/>
    </source>
</evidence>
<dbReference type="InterPro" id="IPR039545">
    <property type="entry name" value="PGAP2"/>
</dbReference>